<evidence type="ECO:0000256" key="6">
    <source>
        <dbReference type="SAM" id="Coils"/>
    </source>
</evidence>
<feature type="compositionally biased region" description="Pro residues" evidence="7">
    <location>
        <begin position="155"/>
        <end position="166"/>
    </location>
</feature>
<feature type="compositionally biased region" description="Low complexity" evidence="7">
    <location>
        <begin position="128"/>
        <end position="151"/>
    </location>
</feature>
<evidence type="ECO:0000256" key="1">
    <source>
        <dbReference type="ARBA" id="ARBA00022737"/>
    </source>
</evidence>
<dbReference type="Gene3D" id="3.10.260.10">
    <property type="entry name" value="Transcription regulator HTH, APSES-type DNA-binding domain"/>
    <property type="match status" value="1"/>
</dbReference>
<protein>
    <submittedName>
        <fullName evidence="9">Transcription factor mbp1</fullName>
    </submittedName>
</protein>
<dbReference type="PANTHER" id="PTHR43828:SF15">
    <property type="entry name" value="TRANSCRIPTION FACTOR MBP1"/>
    <property type="match status" value="1"/>
</dbReference>
<dbReference type="Pfam" id="PF04383">
    <property type="entry name" value="KilA-N"/>
    <property type="match status" value="1"/>
</dbReference>
<dbReference type="SUPFAM" id="SSF54616">
    <property type="entry name" value="DNA-binding domain of Mlu1-box binding protein MBP1"/>
    <property type="match status" value="1"/>
</dbReference>
<dbReference type="InterPro" id="IPR002110">
    <property type="entry name" value="Ankyrin_rpt"/>
</dbReference>
<dbReference type="Gene3D" id="1.25.40.20">
    <property type="entry name" value="Ankyrin repeat-containing domain"/>
    <property type="match status" value="1"/>
</dbReference>
<proteinExistence type="predicted"/>
<evidence type="ECO:0000256" key="2">
    <source>
        <dbReference type="ARBA" id="ARBA00022969"/>
    </source>
</evidence>
<evidence type="ECO:0000313" key="9">
    <source>
        <dbReference type="EMBL" id="KAL0637957.1"/>
    </source>
</evidence>
<dbReference type="InterPro" id="IPR018004">
    <property type="entry name" value="KilA/APSES_HTH"/>
</dbReference>
<dbReference type="Pfam" id="PF12796">
    <property type="entry name" value="Ank_2"/>
    <property type="match status" value="2"/>
</dbReference>
<organism evidence="9 10">
    <name type="scientific">Discina gigas</name>
    <dbReference type="NCBI Taxonomy" id="1032678"/>
    <lineage>
        <taxon>Eukaryota</taxon>
        <taxon>Fungi</taxon>
        <taxon>Dikarya</taxon>
        <taxon>Ascomycota</taxon>
        <taxon>Pezizomycotina</taxon>
        <taxon>Pezizomycetes</taxon>
        <taxon>Pezizales</taxon>
        <taxon>Discinaceae</taxon>
        <taxon>Discina</taxon>
    </lineage>
</organism>
<dbReference type="InterPro" id="IPR036887">
    <property type="entry name" value="HTH_APSES_sf"/>
</dbReference>
<keyword evidence="1" id="KW-0677">Repeat</keyword>
<keyword evidence="10" id="KW-1185">Reference proteome</keyword>
<evidence type="ECO:0000259" key="8">
    <source>
        <dbReference type="PROSITE" id="PS51299"/>
    </source>
</evidence>
<evidence type="ECO:0000256" key="7">
    <source>
        <dbReference type="SAM" id="MobiDB-lite"/>
    </source>
</evidence>
<dbReference type="PROSITE" id="PS51299">
    <property type="entry name" value="HTH_APSES"/>
    <property type="match status" value="1"/>
</dbReference>
<keyword evidence="6" id="KW-0175">Coiled coil</keyword>
<keyword evidence="4" id="KW-0183">Conidiation</keyword>
<evidence type="ECO:0000313" key="10">
    <source>
        <dbReference type="Proteomes" id="UP001447188"/>
    </source>
</evidence>
<feature type="compositionally biased region" description="Basic residues" evidence="7">
    <location>
        <begin position="474"/>
        <end position="487"/>
    </location>
</feature>
<name>A0ABR3GPW2_9PEZI</name>
<evidence type="ECO:0000256" key="3">
    <source>
        <dbReference type="ARBA" id="ARBA00023043"/>
    </source>
</evidence>
<dbReference type="PROSITE" id="PS50088">
    <property type="entry name" value="ANK_REPEAT"/>
    <property type="match status" value="2"/>
</dbReference>
<dbReference type="Proteomes" id="UP001447188">
    <property type="component" value="Unassembled WGS sequence"/>
</dbReference>
<feature type="compositionally biased region" description="Polar residues" evidence="7">
    <location>
        <begin position="236"/>
        <end position="246"/>
    </location>
</feature>
<dbReference type="InterPro" id="IPR051642">
    <property type="entry name" value="SWI6-like"/>
</dbReference>
<sequence length="721" mass="80225">MENDAVPLPIVFKATYSGTPVIAKGIACMRRRSDSWVNATQVLKVAEFDKPQRTRILEREVQRGVHEKVQGGYGKYQGKRFAKKRRTWVPLERAKEIAALYNVGELLKPIFEFRPSTESPPLAPKHVTAASTKPRPARAPARAAPATAPVKRAPKPAPPAPVPVPPSHISSEEDPGEDDDLSDMDPLNDPSSPSVQSSSASEGDFSELELEDHPSQHSVNTTLKRKREHMDHEELSSSGLIPSSQQRRMAYSDELLDYFMANEKGLPDFLINPPLDFDVNEIIDDEGHTAFHWAAAMGDLRVIELLYKANANIYMVNKRGETPLMRAVLFTNNYDRKSFPRLVETLRDTIFHVDNYDSTVFHHIAATTSSRNKLLAARYYYDVLLQKLGEKHSMAEIANVLDLKDRPGDTALTIAARNGAKKCVRSLLAHNANPNIPNNEGQTADQYIVAVERQRRNGDYPMASSSSPFQSHDHHPHHHSHHSRYQRHPSTQSAATVAAVNYASASHVPRPHISEAAISATKKVIPQMAEMLEGLATAFDNELQDKEEDVSQAQRLLDSSTHEIQACKATSEETLAPFGDVATMESQIESLNAEADALAEELKKIFERGQYYELSGLVREEEKQLEDEKESLTGVSDPDILLEKLAAARELAQAQRERSELRETIVKAHARSGAGEKMSDYRRLIALSCSLLTEDVEDLLPEILKDLEAGGDGDIRDSLMI</sequence>
<feature type="coiled-coil region" evidence="6">
    <location>
        <begin position="529"/>
        <end position="608"/>
    </location>
</feature>
<feature type="repeat" description="ANK" evidence="5">
    <location>
        <begin position="407"/>
        <end position="439"/>
    </location>
</feature>
<dbReference type="EMBL" id="JBBBZM010000028">
    <property type="protein sequence ID" value="KAL0637957.1"/>
    <property type="molecule type" value="Genomic_DNA"/>
</dbReference>
<reference evidence="9 10" key="1">
    <citation type="submission" date="2024-02" db="EMBL/GenBank/DDBJ databases">
        <title>Discinaceae phylogenomics.</title>
        <authorList>
            <person name="Dirks A.C."/>
            <person name="James T.Y."/>
        </authorList>
    </citation>
    <scope>NUCLEOTIDE SEQUENCE [LARGE SCALE GENOMIC DNA]</scope>
    <source>
        <strain evidence="9 10">ACD0624</strain>
    </source>
</reference>
<feature type="coiled-coil region" evidence="6">
    <location>
        <begin position="642"/>
        <end position="671"/>
    </location>
</feature>
<accession>A0ABR3GPW2</accession>
<feature type="compositionally biased region" description="Acidic residues" evidence="7">
    <location>
        <begin position="172"/>
        <end position="183"/>
    </location>
</feature>
<feature type="compositionally biased region" description="Low complexity" evidence="7">
    <location>
        <begin position="184"/>
        <end position="201"/>
    </location>
</feature>
<feature type="repeat" description="ANK" evidence="5">
    <location>
        <begin position="286"/>
        <end position="318"/>
    </location>
</feature>
<keyword evidence="3 5" id="KW-0040">ANK repeat</keyword>
<dbReference type="PROSITE" id="PS50297">
    <property type="entry name" value="ANK_REP_REGION"/>
    <property type="match status" value="2"/>
</dbReference>
<dbReference type="SMART" id="SM01252">
    <property type="entry name" value="KilA-N"/>
    <property type="match status" value="1"/>
</dbReference>
<keyword evidence="2" id="KW-0749">Sporulation</keyword>
<dbReference type="PANTHER" id="PTHR43828">
    <property type="entry name" value="ASPARAGINASE"/>
    <property type="match status" value="1"/>
</dbReference>
<evidence type="ECO:0000256" key="5">
    <source>
        <dbReference type="PROSITE-ProRule" id="PRU00023"/>
    </source>
</evidence>
<feature type="region of interest" description="Disordered" evidence="7">
    <location>
        <begin position="458"/>
        <end position="494"/>
    </location>
</feature>
<evidence type="ECO:0000256" key="4">
    <source>
        <dbReference type="ARBA" id="ARBA00023321"/>
    </source>
</evidence>
<feature type="region of interest" description="Disordered" evidence="7">
    <location>
        <begin position="114"/>
        <end position="246"/>
    </location>
</feature>
<dbReference type="SMART" id="SM00248">
    <property type="entry name" value="ANK"/>
    <property type="match status" value="3"/>
</dbReference>
<feature type="domain" description="HTH APSES-type" evidence="8">
    <location>
        <begin position="2"/>
        <end position="124"/>
    </location>
</feature>
<comment type="caution">
    <text evidence="9">The sequence shown here is derived from an EMBL/GenBank/DDBJ whole genome shotgun (WGS) entry which is preliminary data.</text>
</comment>
<gene>
    <name evidence="9" type="primary">MBP1</name>
    <name evidence="9" type="ORF">Q9L58_003035</name>
</gene>
<dbReference type="SUPFAM" id="SSF48403">
    <property type="entry name" value="Ankyrin repeat"/>
    <property type="match status" value="1"/>
</dbReference>
<dbReference type="InterPro" id="IPR036770">
    <property type="entry name" value="Ankyrin_rpt-contain_sf"/>
</dbReference>
<dbReference type="InterPro" id="IPR003163">
    <property type="entry name" value="Tscrpt_reg_HTH_APSES-type"/>
</dbReference>